<keyword evidence="2" id="KW-0677">Repeat</keyword>
<reference evidence="6" key="1">
    <citation type="journal article" date="2008" name="Nature">
        <title>The amphioxus genome and the evolution of the chordate karyotype.</title>
        <authorList>
            <consortium name="US DOE Joint Genome Institute (JGI-PGF)"/>
            <person name="Putnam N.H."/>
            <person name="Butts T."/>
            <person name="Ferrier D.E.K."/>
            <person name="Furlong R.F."/>
            <person name="Hellsten U."/>
            <person name="Kawashima T."/>
            <person name="Robinson-Rechavi M."/>
            <person name="Shoguchi E."/>
            <person name="Terry A."/>
            <person name="Yu J.-K."/>
            <person name="Benito-Gutierrez E.L."/>
            <person name="Dubchak I."/>
            <person name="Garcia-Fernandez J."/>
            <person name="Gibson-Brown J.J."/>
            <person name="Grigoriev I.V."/>
            <person name="Horton A.C."/>
            <person name="de Jong P.J."/>
            <person name="Jurka J."/>
            <person name="Kapitonov V.V."/>
            <person name="Kohara Y."/>
            <person name="Kuroki Y."/>
            <person name="Lindquist E."/>
            <person name="Lucas S."/>
            <person name="Osoegawa K."/>
            <person name="Pennacchio L.A."/>
            <person name="Salamov A.A."/>
            <person name="Satou Y."/>
            <person name="Sauka-Spengler T."/>
            <person name="Schmutz J."/>
            <person name="Shin-I T."/>
            <person name="Toyoda A."/>
            <person name="Bronner-Fraser M."/>
            <person name="Fujiyama A."/>
            <person name="Holland L.Z."/>
            <person name="Holland P.W.H."/>
            <person name="Satoh N."/>
            <person name="Rokhsar D.S."/>
        </authorList>
    </citation>
    <scope>NUCLEOTIDE SEQUENCE [LARGE SCALE GENOMIC DNA]</scope>
    <source>
        <strain evidence="6">S238N-H82</strain>
        <tissue evidence="6">Testes</tissue>
    </source>
</reference>
<feature type="compositionally biased region" description="Basic and acidic residues" evidence="3">
    <location>
        <begin position="570"/>
        <end position="582"/>
    </location>
</feature>
<feature type="region of interest" description="Disordered" evidence="3">
    <location>
        <begin position="403"/>
        <end position="456"/>
    </location>
</feature>
<organism>
    <name type="scientific">Branchiostoma floridae</name>
    <name type="common">Florida lancelet</name>
    <name type="synonym">Amphioxus</name>
    <dbReference type="NCBI Taxonomy" id="7739"/>
    <lineage>
        <taxon>Eukaryota</taxon>
        <taxon>Metazoa</taxon>
        <taxon>Chordata</taxon>
        <taxon>Cephalochordata</taxon>
        <taxon>Leptocardii</taxon>
        <taxon>Amphioxiformes</taxon>
        <taxon>Branchiostomatidae</taxon>
        <taxon>Branchiostoma</taxon>
    </lineage>
</organism>
<evidence type="ECO:0000313" key="6">
    <source>
        <dbReference type="EMBL" id="EEN63165.1"/>
    </source>
</evidence>
<dbReference type="InterPro" id="IPR051295">
    <property type="entry name" value="LGI_related"/>
</dbReference>
<feature type="compositionally biased region" description="Polar residues" evidence="3">
    <location>
        <begin position="652"/>
        <end position="663"/>
    </location>
</feature>
<feature type="chain" id="PRO_5002933526" description="EGF-like domain-containing protein" evidence="5">
    <location>
        <begin position="27"/>
        <end position="663"/>
    </location>
</feature>
<feature type="compositionally biased region" description="Polar residues" evidence="3">
    <location>
        <begin position="430"/>
        <end position="450"/>
    </location>
</feature>
<dbReference type="InterPro" id="IPR032675">
    <property type="entry name" value="LRR_dom_sf"/>
</dbReference>
<proteinExistence type="predicted"/>
<dbReference type="AlphaFoldDB" id="C3Y9A9"/>
<feature type="region of interest" description="Disordered" evidence="3">
    <location>
        <begin position="319"/>
        <end position="340"/>
    </location>
</feature>
<dbReference type="InterPro" id="IPR001611">
    <property type="entry name" value="Leu-rich_rpt"/>
</dbReference>
<evidence type="ECO:0000256" key="1">
    <source>
        <dbReference type="ARBA" id="ARBA00022614"/>
    </source>
</evidence>
<feature type="signal peptide" evidence="5">
    <location>
        <begin position="1"/>
        <end position="26"/>
    </location>
</feature>
<dbReference type="InParanoid" id="C3Y9A9"/>
<dbReference type="SUPFAM" id="SSF52058">
    <property type="entry name" value="L domain-like"/>
    <property type="match status" value="1"/>
</dbReference>
<evidence type="ECO:0000256" key="5">
    <source>
        <dbReference type="SAM" id="SignalP"/>
    </source>
</evidence>
<feature type="compositionally biased region" description="Polar residues" evidence="3">
    <location>
        <begin position="583"/>
        <end position="603"/>
    </location>
</feature>
<dbReference type="Pfam" id="PF13855">
    <property type="entry name" value="LRR_8"/>
    <property type="match status" value="1"/>
</dbReference>
<dbReference type="PROSITE" id="PS51450">
    <property type="entry name" value="LRR"/>
    <property type="match status" value="1"/>
</dbReference>
<evidence type="ECO:0000256" key="2">
    <source>
        <dbReference type="ARBA" id="ARBA00022737"/>
    </source>
</evidence>
<dbReference type="SMART" id="SM00369">
    <property type="entry name" value="LRR_TYP"/>
    <property type="match status" value="4"/>
</dbReference>
<dbReference type="eggNOG" id="KOG4237">
    <property type="taxonomic scope" value="Eukaryota"/>
</dbReference>
<protein>
    <recommendedName>
        <fullName evidence="7">EGF-like domain-containing protein</fullName>
    </recommendedName>
</protein>
<dbReference type="PANTHER" id="PTHR24367:SF318">
    <property type="entry name" value="LEUCINE-RICH GLIOMA-INACTIVATED PROTEIN 1-LIKE"/>
    <property type="match status" value="1"/>
</dbReference>
<feature type="region of interest" description="Disordered" evidence="3">
    <location>
        <begin position="642"/>
        <end position="663"/>
    </location>
</feature>
<dbReference type="InterPro" id="IPR003591">
    <property type="entry name" value="Leu-rich_rpt_typical-subtyp"/>
</dbReference>
<keyword evidence="4" id="KW-0472">Membrane</keyword>
<keyword evidence="4" id="KW-0812">Transmembrane</keyword>
<dbReference type="PANTHER" id="PTHR24367">
    <property type="entry name" value="LEUCINE-RICH REPEAT-CONTAINING PROTEIN"/>
    <property type="match status" value="1"/>
</dbReference>
<keyword evidence="1" id="KW-0433">Leucine-rich repeat</keyword>
<sequence length="663" mass="72648">MLRSEVLVLFLLAIVSTHLHVMPAPAQRCPNSCGIGHRGLQFDCHCPVFNLENSRCSWVGHEGKTYNSYFCMDAVPTGFQEGTHTIFIKHLRSPIILEWSFPNISSLQGLRIEKSNVSAIEPGAFRGLHSVWRLSIVENRISRLEPDTFIGLERLKLLYLNKNAISSISPYAFRGLPCISVLKLHQNQLTSVPVEALLQPKALKVTHLNQNHIATINSNVLHLEHLHVQVNDNELRCDENLAWFVCHLPHLLQISHRYDLKCQSPEHLQGTVLTSLMQNVCQTNTEGSHGGIGYTTEVSSSSPKHGNVPIPSPNVSIAIPSYNKNSPTNEDRESPYTNDVPVSQYTTEVDRVVILWGSPIINKADNSTYTMAMIVAVVLPLLLVFTSVGVLLICKRWCGAGLADGDQPTGTDEEESEGSQNIEPYAVVYSDSTGLQGSDNNSPTGSQPSRAQPPVDSETIQPYAVAYDEDQGPESDIRPYAVAYDEDQGQEYGIKPYAVAYKEDVGQDESCKIPLYGAGCSDTPQAAGGHTEAGSTHLENITNQQAAIVDEPVAQPEDQSPPTDAATEPKYVKEEGGNKRSTSDVLYNPANGQHESKDSTSGVLYNPAHGQHESVNSTTDVLYNLADGQHEIVDSTPNVMYNSAHGQHENVDSTSNVQYNLVH</sequence>
<evidence type="ECO:0000256" key="4">
    <source>
        <dbReference type="SAM" id="Phobius"/>
    </source>
</evidence>
<evidence type="ECO:0008006" key="7">
    <source>
        <dbReference type="Google" id="ProtNLM"/>
    </source>
</evidence>
<keyword evidence="5" id="KW-0732">Signal</keyword>
<accession>C3Y9A9</accession>
<evidence type="ECO:0000256" key="3">
    <source>
        <dbReference type="SAM" id="MobiDB-lite"/>
    </source>
</evidence>
<keyword evidence="4" id="KW-1133">Transmembrane helix</keyword>
<gene>
    <name evidence="6" type="ORF">BRAFLDRAFT_68051</name>
</gene>
<dbReference type="Gene3D" id="3.80.10.10">
    <property type="entry name" value="Ribonuclease Inhibitor"/>
    <property type="match status" value="1"/>
</dbReference>
<name>C3Y9A9_BRAFL</name>
<feature type="region of interest" description="Disordered" evidence="3">
    <location>
        <begin position="553"/>
        <end position="613"/>
    </location>
</feature>
<dbReference type="EMBL" id="GG666492">
    <property type="protein sequence ID" value="EEN63165.1"/>
    <property type="molecule type" value="Genomic_DNA"/>
</dbReference>
<feature type="transmembrane region" description="Helical" evidence="4">
    <location>
        <begin position="369"/>
        <end position="393"/>
    </location>
</feature>